<dbReference type="Pfam" id="PF21181">
    <property type="entry name" value="SsfX3_N"/>
    <property type="match status" value="1"/>
</dbReference>
<dbReference type="Pfam" id="PF14606">
    <property type="entry name" value="Lipase_GDSL_3"/>
    <property type="match status" value="1"/>
</dbReference>
<dbReference type="RefSeq" id="WP_329074012.1">
    <property type="nucleotide sequence ID" value="NZ_CP109495.1"/>
</dbReference>
<dbReference type="Gene3D" id="2.60.120.260">
    <property type="entry name" value="Galactose-binding domain-like"/>
    <property type="match status" value="1"/>
</dbReference>
<proteinExistence type="predicted"/>
<sequence length="393" mass="42115">MATGLPYGTTFPSDQVRVDGALHLQENERGLRPRRLPAWTRARTPHPFVDVVVEATAGVRLVLRTEATTLELTLHTTRVVVPGGAPLAAAVDLVVDGSLVRRESLTGGDLLHIVSVRNDVDLVPGEADTVRFSGLATGDKQVEIWLPQSVACDLVSLRADAELRTADPDTRPRWVHYGSSVSHCLEAEGPTGTWPSVAAAAVGLHLTNLGFAGNAMLDPFVARAIRDMPADLISLKIGANITEQATMRLRTFLPAVHGFLDTIRDGHPDTPVMVISPIPSPTLEHTPGPTVTDPETRRPRASGSADQVPLGALTLATVREHLRDLVAQRRESDPALSHLDGRELLGADETADLHDGLHPTAPAYLRMGTRFADIVAARSWGSCASFGQEAGQR</sequence>
<feature type="domain" description="SGNH hydrolase-type esterase" evidence="2">
    <location>
        <begin position="175"/>
        <end position="276"/>
    </location>
</feature>
<dbReference type="EMBL" id="CP109495">
    <property type="protein sequence ID" value="WUX50413.1"/>
    <property type="molecule type" value="Genomic_DNA"/>
</dbReference>
<evidence type="ECO:0000313" key="5">
    <source>
        <dbReference type="Proteomes" id="UP001432209"/>
    </source>
</evidence>
<protein>
    <submittedName>
        <fullName evidence="4">Lipase</fullName>
    </submittedName>
</protein>
<keyword evidence="5" id="KW-1185">Reference proteome</keyword>
<name>A0ABZ1ZVC9_STRNV</name>
<accession>A0ABZ1ZVC9</accession>
<dbReference type="Proteomes" id="UP001432209">
    <property type="component" value="Chromosome"/>
</dbReference>
<dbReference type="InterPro" id="IPR036514">
    <property type="entry name" value="SGNH_hydro_sf"/>
</dbReference>
<gene>
    <name evidence="4" type="ORF">OG442_01975</name>
</gene>
<feature type="domain" description="SsfX3-like N-terminal" evidence="3">
    <location>
        <begin position="19"/>
        <end position="148"/>
    </location>
</feature>
<reference evidence="4" key="1">
    <citation type="submission" date="2022-10" db="EMBL/GenBank/DDBJ databases">
        <title>The complete genomes of actinobacterial strains from the NBC collection.</title>
        <authorList>
            <person name="Joergensen T.S."/>
            <person name="Alvarez Arevalo M."/>
            <person name="Sterndorff E.B."/>
            <person name="Faurdal D."/>
            <person name="Vuksanovic O."/>
            <person name="Mourched A.-S."/>
            <person name="Charusanti P."/>
            <person name="Shaw S."/>
            <person name="Blin K."/>
            <person name="Weber T."/>
        </authorList>
    </citation>
    <scope>NUCLEOTIDE SEQUENCE</scope>
    <source>
        <strain evidence="4">NBC_01432</strain>
    </source>
</reference>
<evidence type="ECO:0000313" key="4">
    <source>
        <dbReference type="EMBL" id="WUX50413.1"/>
    </source>
</evidence>
<organism evidence="4 5">
    <name type="scientific">Streptomyces niveus</name>
    <name type="common">Streptomyces spheroides</name>
    <dbReference type="NCBI Taxonomy" id="193462"/>
    <lineage>
        <taxon>Bacteria</taxon>
        <taxon>Bacillati</taxon>
        <taxon>Actinomycetota</taxon>
        <taxon>Actinomycetes</taxon>
        <taxon>Kitasatosporales</taxon>
        <taxon>Streptomycetaceae</taxon>
        <taxon>Streptomyces</taxon>
    </lineage>
</organism>
<dbReference type="Gene3D" id="3.40.50.1110">
    <property type="entry name" value="SGNH hydrolase"/>
    <property type="match status" value="1"/>
</dbReference>
<evidence type="ECO:0000259" key="3">
    <source>
        <dbReference type="Pfam" id="PF21181"/>
    </source>
</evidence>
<dbReference type="InterPro" id="IPR013830">
    <property type="entry name" value="SGNH_hydro"/>
</dbReference>
<feature type="region of interest" description="Disordered" evidence="1">
    <location>
        <begin position="277"/>
        <end position="305"/>
    </location>
</feature>
<dbReference type="SUPFAM" id="SSF52266">
    <property type="entry name" value="SGNH hydrolase"/>
    <property type="match status" value="1"/>
</dbReference>
<evidence type="ECO:0000259" key="2">
    <source>
        <dbReference type="Pfam" id="PF14606"/>
    </source>
</evidence>
<evidence type="ECO:0000256" key="1">
    <source>
        <dbReference type="SAM" id="MobiDB-lite"/>
    </source>
</evidence>
<dbReference type="InterPro" id="IPR048977">
    <property type="entry name" value="SsfX3-like_N"/>
</dbReference>